<proteinExistence type="inferred from homology"/>
<gene>
    <name evidence="10" type="ORF">Ocin01_04798</name>
</gene>
<dbReference type="OrthoDB" id="6159739at2759"/>
<accession>A0A1D2N9Y8</accession>
<feature type="transmembrane region" description="Helical" evidence="8">
    <location>
        <begin position="41"/>
        <end position="63"/>
    </location>
</feature>
<dbReference type="STRING" id="48709.A0A1D2N9Y8"/>
<keyword evidence="8" id="KW-0812">Transmembrane</keyword>
<dbReference type="InterPro" id="IPR051748">
    <property type="entry name" value="TNF_Ligand_Superfamily"/>
</dbReference>
<feature type="compositionally biased region" description="Low complexity" evidence="7">
    <location>
        <begin position="299"/>
        <end position="316"/>
    </location>
</feature>
<dbReference type="PANTHER" id="PTHR15151">
    <property type="entry name" value="PROTEIN EIGER"/>
    <property type="match status" value="1"/>
</dbReference>
<evidence type="ECO:0000256" key="5">
    <source>
        <dbReference type="ARBA" id="ARBA00023157"/>
    </source>
</evidence>
<keyword evidence="8" id="KW-0472">Membrane</keyword>
<keyword evidence="8" id="KW-1133">Transmembrane helix</keyword>
<dbReference type="Pfam" id="PF00229">
    <property type="entry name" value="TNF"/>
    <property type="match status" value="1"/>
</dbReference>
<dbReference type="AlphaFoldDB" id="A0A1D2N9Y8"/>
<evidence type="ECO:0000256" key="1">
    <source>
        <dbReference type="ARBA" id="ARBA00004613"/>
    </source>
</evidence>
<evidence type="ECO:0000256" key="8">
    <source>
        <dbReference type="SAM" id="Phobius"/>
    </source>
</evidence>
<dbReference type="OMA" id="HYEHRIS"/>
<dbReference type="InterPro" id="IPR008983">
    <property type="entry name" value="Tumour_necrosis_fac-like_dom"/>
</dbReference>
<dbReference type="PROSITE" id="PS50049">
    <property type="entry name" value="THD_2"/>
    <property type="match status" value="1"/>
</dbReference>
<feature type="region of interest" description="Disordered" evidence="7">
    <location>
        <begin position="373"/>
        <end position="424"/>
    </location>
</feature>
<keyword evidence="3" id="KW-0202">Cytokine</keyword>
<dbReference type="EMBL" id="LJIJ01000135">
    <property type="protein sequence ID" value="ODN01895.1"/>
    <property type="molecule type" value="Genomic_DNA"/>
</dbReference>
<dbReference type="GO" id="GO:0016020">
    <property type="term" value="C:membrane"/>
    <property type="evidence" value="ECO:0007669"/>
    <property type="project" value="InterPro"/>
</dbReference>
<keyword evidence="4" id="KW-0964">Secreted</keyword>
<evidence type="ECO:0000256" key="3">
    <source>
        <dbReference type="ARBA" id="ARBA00022514"/>
    </source>
</evidence>
<sequence length="604" mass="66575">MKPEFSEVLIPASKLHNSPSTDSSIRYIGVDRSNTTMSKNWIVAAIILAFAGAIITTAFIVRYEDRLNHYEHRISSLEKELSTIYEMWEEEYGPLHVSEKDFEYEIPTHSNIFGSDENTEDEYLSKEDEHHIVRLHENKEHGDDVQSRKKRQIPFPTVPTYGPEVERTSDGVPIIETSYLDRTDTRYPAPVFTPVEETTDSEGLRLYEGLVATGGRNEPRSLDFAGSNSGILPHHRTSAAWSERESRTSSGIQLKSGDSYSNVASGFGESSGPQISDELQYRRTSSGRRGSSGTGSRTGAGSSASYSSSSSTRSSTLIAGGAPGTYHRSSRVPATSDFLYPSTSQSGARSVQYPPLKRLGQGDGEVIARVLQTDSDNDSEVPNSASASASYGETASAHSESRRRQGSRRVTPKRQAGFKHARKIADSGSGEISIVKAEAWVEGPAKAVAAHYVADVSNFTTSHRHYEGNGRLRNADGIFASWKPSDWMETKSADEEKNFVLNKNGVLTVKKSGLYYVYAQIHYLDEHDINGYIVQVNTTPFLQCTTMTETNNAGSKSNSCFTAGITHLKENDRLIVKDIEANRYSIFKPEKSFFGLMKIGEASN</sequence>
<feature type="compositionally biased region" description="Polar residues" evidence="7">
    <location>
        <begin position="380"/>
        <end position="398"/>
    </location>
</feature>
<keyword evidence="11" id="KW-1185">Reference proteome</keyword>
<evidence type="ECO:0000256" key="7">
    <source>
        <dbReference type="SAM" id="MobiDB-lite"/>
    </source>
</evidence>
<dbReference type="InterPro" id="IPR006052">
    <property type="entry name" value="TNF_dom"/>
</dbReference>
<feature type="compositionally biased region" description="Basic residues" evidence="7">
    <location>
        <begin position="404"/>
        <end position="422"/>
    </location>
</feature>
<dbReference type="InterPro" id="IPR021184">
    <property type="entry name" value="TNF_CS"/>
</dbReference>
<evidence type="ECO:0000256" key="6">
    <source>
        <dbReference type="ARBA" id="ARBA00023180"/>
    </source>
</evidence>
<organism evidence="10 11">
    <name type="scientific">Orchesella cincta</name>
    <name type="common">Springtail</name>
    <name type="synonym">Podura cincta</name>
    <dbReference type="NCBI Taxonomy" id="48709"/>
    <lineage>
        <taxon>Eukaryota</taxon>
        <taxon>Metazoa</taxon>
        <taxon>Ecdysozoa</taxon>
        <taxon>Arthropoda</taxon>
        <taxon>Hexapoda</taxon>
        <taxon>Collembola</taxon>
        <taxon>Entomobryomorpha</taxon>
        <taxon>Entomobryoidea</taxon>
        <taxon>Orchesellidae</taxon>
        <taxon>Orchesellinae</taxon>
        <taxon>Orchesella</taxon>
    </lineage>
</organism>
<dbReference type="PROSITE" id="PS00251">
    <property type="entry name" value="THD_1"/>
    <property type="match status" value="1"/>
</dbReference>
<dbReference type="SUPFAM" id="SSF49842">
    <property type="entry name" value="TNF-like"/>
    <property type="match status" value="1"/>
</dbReference>
<evidence type="ECO:0000259" key="9">
    <source>
        <dbReference type="PROSITE" id="PS50049"/>
    </source>
</evidence>
<name>A0A1D2N9Y8_ORCCI</name>
<dbReference type="GO" id="GO:0005125">
    <property type="term" value="F:cytokine activity"/>
    <property type="evidence" value="ECO:0007669"/>
    <property type="project" value="UniProtKB-KW"/>
</dbReference>
<reference evidence="10 11" key="1">
    <citation type="journal article" date="2016" name="Genome Biol. Evol.">
        <title>Gene Family Evolution Reflects Adaptation to Soil Environmental Stressors in the Genome of the Collembolan Orchesella cincta.</title>
        <authorList>
            <person name="Faddeeva-Vakhrusheva A."/>
            <person name="Derks M.F."/>
            <person name="Anvar S.Y."/>
            <person name="Agamennone V."/>
            <person name="Suring W."/>
            <person name="Smit S."/>
            <person name="van Straalen N.M."/>
            <person name="Roelofs D."/>
        </authorList>
    </citation>
    <scope>NUCLEOTIDE SEQUENCE [LARGE SCALE GENOMIC DNA]</scope>
    <source>
        <tissue evidence="10">Mixed pool</tissue>
    </source>
</reference>
<keyword evidence="6" id="KW-0325">Glycoprotein</keyword>
<evidence type="ECO:0000256" key="2">
    <source>
        <dbReference type="ARBA" id="ARBA00008670"/>
    </source>
</evidence>
<dbReference type="GO" id="GO:0005615">
    <property type="term" value="C:extracellular space"/>
    <property type="evidence" value="ECO:0007669"/>
    <property type="project" value="UniProtKB-KW"/>
</dbReference>
<dbReference type="GO" id="GO:0006955">
    <property type="term" value="P:immune response"/>
    <property type="evidence" value="ECO:0007669"/>
    <property type="project" value="InterPro"/>
</dbReference>
<dbReference type="Proteomes" id="UP000094527">
    <property type="component" value="Unassembled WGS sequence"/>
</dbReference>
<feature type="domain" description="THD" evidence="9">
    <location>
        <begin position="448"/>
        <end position="599"/>
    </location>
</feature>
<feature type="region of interest" description="Disordered" evidence="7">
    <location>
        <begin position="215"/>
        <end position="359"/>
    </location>
</feature>
<evidence type="ECO:0000256" key="4">
    <source>
        <dbReference type="ARBA" id="ARBA00022525"/>
    </source>
</evidence>
<dbReference type="Gene3D" id="2.60.120.40">
    <property type="match status" value="1"/>
</dbReference>
<evidence type="ECO:0000313" key="11">
    <source>
        <dbReference type="Proteomes" id="UP000094527"/>
    </source>
</evidence>
<comment type="subcellular location">
    <subcellularLocation>
        <location evidence="1">Secreted</location>
    </subcellularLocation>
</comment>
<comment type="caution">
    <text evidence="10">The sequence shown here is derived from an EMBL/GenBank/DDBJ whole genome shotgun (WGS) entry which is preliminary data.</text>
</comment>
<feature type="compositionally biased region" description="Polar residues" evidence="7">
    <location>
        <begin position="248"/>
        <end position="264"/>
    </location>
</feature>
<keyword evidence="5" id="KW-1015">Disulfide bond</keyword>
<protein>
    <submittedName>
        <fullName evidence="10">Ectodysplasin-A</fullName>
    </submittedName>
</protein>
<dbReference type="PANTHER" id="PTHR15151:SF24">
    <property type="entry name" value="A PROLIFERATION-INDUCING LIGAND-LIKE PROTEIN-RELATED"/>
    <property type="match status" value="1"/>
</dbReference>
<dbReference type="GO" id="GO:0005164">
    <property type="term" value="F:tumor necrosis factor receptor binding"/>
    <property type="evidence" value="ECO:0007669"/>
    <property type="project" value="InterPro"/>
</dbReference>
<evidence type="ECO:0000313" key="10">
    <source>
        <dbReference type="EMBL" id="ODN01895.1"/>
    </source>
</evidence>
<dbReference type="SMART" id="SM00207">
    <property type="entry name" value="TNF"/>
    <property type="match status" value="1"/>
</dbReference>
<comment type="similarity">
    <text evidence="2">Belongs to the tumor necrosis factor family.</text>
</comment>